<dbReference type="EMBL" id="CM047591">
    <property type="protein sequence ID" value="KAI9919062.1"/>
    <property type="molecule type" value="Genomic_DNA"/>
</dbReference>
<keyword evidence="2" id="KW-1185">Reference proteome</keyword>
<proteinExistence type="predicted"/>
<organism evidence="1 2">
    <name type="scientific">Peronosclerospora sorghi</name>
    <dbReference type="NCBI Taxonomy" id="230839"/>
    <lineage>
        <taxon>Eukaryota</taxon>
        <taxon>Sar</taxon>
        <taxon>Stramenopiles</taxon>
        <taxon>Oomycota</taxon>
        <taxon>Peronosporomycetes</taxon>
        <taxon>Peronosporales</taxon>
        <taxon>Peronosporaceae</taxon>
        <taxon>Peronosclerospora</taxon>
    </lineage>
</organism>
<evidence type="ECO:0000313" key="1">
    <source>
        <dbReference type="EMBL" id="KAI9919062.1"/>
    </source>
</evidence>
<gene>
    <name evidence="1" type="ORF">PsorP6_011570</name>
</gene>
<reference evidence="1 2" key="1">
    <citation type="journal article" date="2022" name="bioRxiv">
        <title>The genome of the oomycete Peronosclerospora sorghi, a cosmopolitan pathogen of maize and sorghum, is inflated with dispersed pseudogenes.</title>
        <authorList>
            <person name="Fletcher K."/>
            <person name="Martin F."/>
            <person name="Isakeit T."/>
            <person name="Cavanaugh K."/>
            <person name="Magill C."/>
            <person name="Michelmore R."/>
        </authorList>
    </citation>
    <scope>NUCLEOTIDE SEQUENCE [LARGE SCALE GENOMIC DNA]</scope>
    <source>
        <strain evidence="1">P6</strain>
    </source>
</reference>
<accession>A0ACC0WL00</accession>
<dbReference type="Proteomes" id="UP001163321">
    <property type="component" value="Chromosome 12"/>
</dbReference>
<comment type="caution">
    <text evidence="1">The sequence shown here is derived from an EMBL/GenBank/DDBJ whole genome shotgun (WGS) entry which is preliminary data.</text>
</comment>
<name>A0ACC0WL00_9STRA</name>
<evidence type="ECO:0000313" key="2">
    <source>
        <dbReference type="Proteomes" id="UP001163321"/>
    </source>
</evidence>
<protein>
    <submittedName>
        <fullName evidence="1">Uncharacterized protein</fullName>
    </submittedName>
</protein>
<sequence length="280" mass="32114">MSVYSEETNDKIQEIRNHQEAVSALLFAPDVKTLYTSSADKSIRPFETLGNMIWEEMRAHDHPVNRLHELSAKVFASGDDQGCIKIWDTWQYRCLASLRSIRTTFLDLRRTLPKIIYWQQVATGDDWGTWGDMSDRYPGHSDSIEALLKVDEDKVLTGSIDGIVRYGWQFFIAKSGRCDHEDLHVEILNFSRDKRIIGSTSHTKKLDDDVEVDTGDKNEEKGVSSVTVYTEMQELDTDSDSDDSDMGTQPEVTEYLLRLTKSYFPTCSRLSSELIPNYLY</sequence>